<organism evidence="9 10">
    <name type="scientific">Collinsella ureilytica</name>
    <dbReference type="NCBI Taxonomy" id="2869515"/>
    <lineage>
        <taxon>Bacteria</taxon>
        <taxon>Bacillati</taxon>
        <taxon>Actinomycetota</taxon>
        <taxon>Coriobacteriia</taxon>
        <taxon>Coriobacteriales</taxon>
        <taxon>Coriobacteriaceae</taxon>
        <taxon>Collinsella</taxon>
    </lineage>
</organism>
<comment type="subcellular location">
    <subcellularLocation>
        <location evidence="1">Cytoplasm</location>
    </subcellularLocation>
</comment>
<evidence type="ECO:0000256" key="5">
    <source>
        <dbReference type="ARBA" id="ARBA00022679"/>
    </source>
</evidence>
<evidence type="ECO:0000256" key="3">
    <source>
        <dbReference type="ARBA" id="ARBA00022490"/>
    </source>
</evidence>
<dbReference type="RefSeq" id="WP_222200097.1">
    <property type="nucleotide sequence ID" value="NZ_JAIMFO010000011.1"/>
</dbReference>
<dbReference type="InterPro" id="IPR033887">
    <property type="entry name" value="PTS_IIA_man"/>
</dbReference>
<keyword evidence="4 9" id="KW-0762">Sugar transport</keyword>
<keyword evidence="3" id="KW-0963">Cytoplasm</keyword>
<dbReference type="CDD" id="cd00006">
    <property type="entry name" value="PTS_IIA_man"/>
    <property type="match status" value="1"/>
</dbReference>
<accession>A0ABS7MM40</accession>
<dbReference type="InterPro" id="IPR051471">
    <property type="entry name" value="Bacterial_PTS_sugar_comp"/>
</dbReference>
<comment type="caution">
    <text evidence="9">The sequence shown here is derived from an EMBL/GenBank/DDBJ whole genome shotgun (WGS) entry which is preliminary data.</text>
</comment>
<reference evidence="9 10" key="1">
    <citation type="submission" date="2021-08" db="EMBL/GenBank/DDBJ databases">
        <title>Collinsella faecalis sp. nov. isolated from swine faeces.</title>
        <authorList>
            <person name="Oh B.S."/>
            <person name="Lee J.H."/>
        </authorList>
    </citation>
    <scope>NUCLEOTIDE SEQUENCE [LARGE SCALE GENOMIC DNA]</scope>
    <source>
        <strain evidence="9 10">AGMB00827</strain>
    </source>
</reference>
<evidence type="ECO:0000256" key="6">
    <source>
        <dbReference type="ARBA" id="ARBA00022683"/>
    </source>
</evidence>
<protein>
    <submittedName>
        <fullName evidence="9">PTS sugar transporter subunit IIA</fullName>
    </submittedName>
</protein>
<dbReference type="PANTHER" id="PTHR33799">
    <property type="entry name" value="PTS PERMEASE-RELATED-RELATED"/>
    <property type="match status" value="1"/>
</dbReference>
<dbReference type="InterPro" id="IPR004701">
    <property type="entry name" value="PTS_EIIA_man-typ"/>
</dbReference>
<evidence type="ECO:0000256" key="2">
    <source>
        <dbReference type="ARBA" id="ARBA00022448"/>
    </source>
</evidence>
<dbReference type="Proteomes" id="UP000700908">
    <property type="component" value="Unassembled WGS sequence"/>
</dbReference>
<dbReference type="Gene3D" id="3.40.50.510">
    <property type="entry name" value="Phosphotransferase system, mannose-type IIA component"/>
    <property type="match status" value="1"/>
</dbReference>
<keyword evidence="2" id="KW-0813">Transport</keyword>
<evidence type="ECO:0000259" key="8">
    <source>
        <dbReference type="PROSITE" id="PS51096"/>
    </source>
</evidence>
<dbReference type="PANTHER" id="PTHR33799:SF1">
    <property type="entry name" value="PTS SYSTEM MANNOSE-SPECIFIC EIIAB COMPONENT-RELATED"/>
    <property type="match status" value="1"/>
</dbReference>
<evidence type="ECO:0000256" key="1">
    <source>
        <dbReference type="ARBA" id="ARBA00004496"/>
    </source>
</evidence>
<dbReference type="Pfam" id="PF03610">
    <property type="entry name" value="EIIA-man"/>
    <property type="match status" value="1"/>
</dbReference>
<evidence type="ECO:0000313" key="10">
    <source>
        <dbReference type="Proteomes" id="UP000700908"/>
    </source>
</evidence>
<keyword evidence="6" id="KW-0598">Phosphotransferase system</keyword>
<keyword evidence="5" id="KW-0808">Transferase</keyword>
<keyword evidence="7" id="KW-0418">Kinase</keyword>
<dbReference type="EMBL" id="JAIMFO010000011">
    <property type="protein sequence ID" value="MBY4798373.1"/>
    <property type="molecule type" value="Genomic_DNA"/>
</dbReference>
<evidence type="ECO:0000256" key="7">
    <source>
        <dbReference type="ARBA" id="ARBA00022777"/>
    </source>
</evidence>
<gene>
    <name evidence="9" type="ORF">K6V98_08440</name>
</gene>
<dbReference type="PROSITE" id="PS51096">
    <property type="entry name" value="PTS_EIIA_TYPE_4"/>
    <property type="match status" value="1"/>
</dbReference>
<evidence type="ECO:0000256" key="4">
    <source>
        <dbReference type="ARBA" id="ARBA00022597"/>
    </source>
</evidence>
<proteinExistence type="predicted"/>
<dbReference type="SUPFAM" id="SSF53062">
    <property type="entry name" value="PTS system fructose IIA component-like"/>
    <property type="match status" value="1"/>
</dbReference>
<name>A0ABS7MM40_9ACTN</name>
<feature type="domain" description="PTS EIIA type-4" evidence="8">
    <location>
        <begin position="1"/>
        <end position="122"/>
    </location>
</feature>
<sequence length="142" mass="15624">MKCILASHGRMSEGLLDTVQMLLGPQTDIEAHVLLPEEEPARLKERLEAAIDPEDEGNIVFFTDLYFGSPFNQVVELSRTHDIYHVTGVNVPALVEAFVARSAGKTAREVSEAAVLGAKDSVKDVRKLMASVPEEEKEGEEF</sequence>
<keyword evidence="10" id="KW-1185">Reference proteome</keyword>
<dbReference type="InterPro" id="IPR036662">
    <property type="entry name" value="PTS_EIIA_man-typ_sf"/>
</dbReference>
<evidence type="ECO:0000313" key="9">
    <source>
        <dbReference type="EMBL" id="MBY4798373.1"/>
    </source>
</evidence>